<keyword evidence="3" id="KW-0813">Transport</keyword>
<organism evidence="14 15">
    <name type="scientific">Pedococcus bigeumensis</name>
    <dbReference type="NCBI Taxonomy" id="433644"/>
    <lineage>
        <taxon>Bacteria</taxon>
        <taxon>Bacillati</taxon>
        <taxon>Actinomycetota</taxon>
        <taxon>Actinomycetes</taxon>
        <taxon>Micrococcales</taxon>
        <taxon>Intrasporangiaceae</taxon>
        <taxon>Pedococcus</taxon>
    </lineage>
</organism>
<comment type="subcellular location">
    <subcellularLocation>
        <location evidence="1">Membrane</location>
        <topology evidence="1">Multi-pass membrane protein</topology>
    </subcellularLocation>
</comment>
<evidence type="ECO:0000313" key="15">
    <source>
        <dbReference type="Proteomes" id="UP000317722"/>
    </source>
</evidence>
<dbReference type="Pfam" id="PF06736">
    <property type="entry name" value="TMEM175"/>
    <property type="match status" value="1"/>
</dbReference>
<accession>A0A502CWR5</accession>
<evidence type="ECO:0000256" key="5">
    <source>
        <dbReference type="ARBA" id="ARBA00022692"/>
    </source>
</evidence>
<keyword evidence="7" id="KW-0630">Potassium</keyword>
<keyword evidence="11" id="KW-0407">Ion channel</keyword>
<dbReference type="AlphaFoldDB" id="A0A502CWR5"/>
<dbReference type="InterPro" id="IPR010617">
    <property type="entry name" value="TMEM175-like"/>
</dbReference>
<reference evidence="14 15" key="1">
    <citation type="journal article" date="2019" name="Environ. Microbiol.">
        <title>Species interactions and distinct microbial communities in high Arctic permafrost affected cryosols are associated with the CH4 and CO2 gas fluxes.</title>
        <authorList>
            <person name="Altshuler I."/>
            <person name="Hamel J."/>
            <person name="Turney S."/>
            <person name="Magnuson E."/>
            <person name="Levesque R."/>
            <person name="Greer C."/>
            <person name="Whyte L.G."/>
        </authorList>
    </citation>
    <scope>NUCLEOTIDE SEQUENCE [LARGE SCALE GENOMIC DNA]</scope>
    <source>
        <strain evidence="14 15">S9.3A</strain>
    </source>
</reference>
<evidence type="ECO:0000256" key="4">
    <source>
        <dbReference type="ARBA" id="ARBA00022538"/>
    </source>
</evidence>
<dbReference type="PANTHER" id="PTHR31462:SF5">
    <property type="entry name" value="ENDOSOMAL_LYSOSOMAL PROTON CHANNEL TMEM175"/>
    <property type="match status" value="1"/>
</dbReference>
<evidence type="ECO:0000256" key="8">
    <source>
        <dbReference type="ARBA" id="ARBA00022989"/>
    </source>
</evidence>
<keyword evidence="10 13" id="KW-0472">Membrane</keyword>
<feature type="transmembrane region" description="Helical" evidence="13">
    <location>
        <begin position="58"/>
        <end position="77"/>
    </location>
</feature>
<comment type="catalytic activity">
    <reaction evidence="12">
        <text>K(+)(in) = K(+)(out)</text>
        <dbReference type="Rhea" id="RHEA:29463"/>
        <dbReference type="ChEBI" id="CHEBI:29103"/>
    </reaction>
</comment>
<evidence type="ECO:0000256" key="7">
    <source>
        <dbReference type="ARBA" id="ARBA00022958"/>
    </source>
</evidence>
<keyword evidence="8 13" id="KW-1133">Transmembrane helix</keyword>
<evidence type="ECO:0000256" key="13">
    <source>
        <dbReference type="SAM" id="Phobius"/>
    </source>
</evidence>
<keyword evidence="5 13" id="KW-0812">Transmembrane</keyword>
<dbReference type="PANTHER" id="PTHR31462">
    <property type="entry name" value="ENDOSOMAL/LYSOSOMAL POTASSIUM CHANNEL TMEM175"/>
    <property type="match status" value="1"/>
</dbReference>
<name>A0A502CWR5_9MICO</name>
<dbReference type="GO" id="GO:0005267">
    <property type="term" value="F:potassium channel activity"/>
    <property type="evidence" value="ECO:0007669"/>
    <property type="project" value="UniProtKB-KW"/>
</dbReference>
<gene>
    <name evidence="14" type="ORF">EAH86_10895</name>
</gene>
<evidence type="ECO:0000256" key="9">
    <source>
        <dbReference type="ARBA" id="ARBA00023065"/>
    </source>
</evidence>
<evidence type="ECO:0000256" key="1">
    <source>
        <dbReference type="ARBA" id="ARBA00004141"/>
    </source>
</evidence>
<dbReference type="GO" id="GO:0015252">
    <property type="term" value="F:proton channel activity"/>
    <property type="evidence" value="ECO:0007669"/>
    <property type="project" value="InterPro"/>
</dbReference>
<dbReference type="RefSeq" id="WP_140740380.1">
    <property type="nucleotide sequence ID" value="NZ_RCZM01000003.1"/>
</dbReference>
<evidence type="ECO:0000256" key="11">
    <source>
        <dbReference type="ARBA" id="ARBA00023303"/>
    </source>
</evidence>
<dbReference type="EMBL" id="RCZM01000003">
    <property type="protein sequence ID" value="TPG17253.1"/>
    <property type="molecule type" value="Genomic_DNA"/>
</dbReference>
<dbReference type="GO" id="GO:0016020">
    <property type="term" value="C:membrane"/>
    <property type="evidence" value="ECO:0007669"/>
    <property type="project" value="UniProtKB-SubCell"/>
</dbReference>
<evidence type="ECO:0000256" key="10">
    <source>
        <dbReference type="ARBA" id="ARBA00023136"/>
    </source>
</evidence>
<proteinExistence type="inferred from homology"/>
<sequence>MGDPPEPGAVSARSAERMKFFTDAVVAIAMTLLILPLMESVAEAGRDGVTTSGYLSEHGGQLFSFALSFVIIASFWAGHHSLFEHVERYSVRLVWLNIAWMFTIVWLPVPTAMVGSMAEDGPQKAVYIETLMVSSAVMVVINLLLLRSPDLWVADYPPSGGDLTAAIVLTLLFGAPWCSRWLSRGPGTTRCSCCS</sequence>
<protein>
    <submittedName>
        <fullName evidence="14">DUF1211 domain-containing protein</fullName>
    </submittedName>
</protein>
<keyword evidence="15" id="KW-1185">Reference proteome</keyword>
<keyword evidence="6" id="KW-0631">Potassium channel</keyword>
<comment type="caution">
    <text evidence="14">The sequence shown here is derived from an EMBL/GenBank/DDBJ whole genome shotgun (WGS) entry which is preliminary data.</text>
</comment>
<dbReference type="OrthoDB" id="7626281at2"/>
<evidence type="ECO:0000256" key="2">
    <source>
        <dbReference type="ARBA" id="ARBA00006920"/>
    </source>
</evidence>
<feature type="transmembrane region" description="Helical" evidence="13">
    <location>
        <begin position="127"/>
        <end position="146"/>
    </location>
</feature>
<dbReference type="Proteomes" id="UP000317722">
    <property type="component" value="Unassembled WGS sequence"/>
</dbReference>
<evidence type="ECO:0000256" key="12">
    <source>
        <dbReference type="ARBA" id="ARBA00034430"/>
    </source>
</evidence>
<feature type="transmembrane region" description="Helical" evidence="13">
    <location>
        <begin position="89"/>
        <end position="107"/>
    </location>
</feature>
<keyword evidence="4" id="KW-0633">Potassium transport</keyword>
<comment type="similarity">
    <text evidence="2">Belongs to the TMEM175 family.</text>
</comment>
<keyword evidence="9" id="KW-0406">Ion transport</keyword>
<evidence type="ECO:0000256" key="3">
    <source>
        <dbReference type="ARBA" id="ARBA00022448"/>
    </source>
</evidence>
<evidence type="ECO:0000256" key="6">
    <source>
        <dbReference type="ARBA" id="ARBA00022826"/>
    </source>
</evidence>
<feature type="transmembrane region" description="Helical" evidence="13">
    <location>
        <begin position="20"/>
        <end position="38"/>
    </location>
</feature>
<evidence type="ECO:0000313" key="14">
    <source>
        <dbReference type="EMBL" id="TPG17253.1"/>
    </source>
</evidence>